<feature type="compositionally biased region" description="Basic residues" evidence="1">
    <location>
        <begin position="1"/>
        <end position="11"/>
    </location>
</feature>
<dbReference type="Proteomes" id="UP000198534">
    <property type="component" value="Unassembled WGS sequence"/>
</dbReference>
<feature type="region of interest" description="Disordered" evidence="1">
    <location>
        <begin position="1"/>
        <end position="105"/>
    </location>
</feature>
<evidence type="ECO:0000256" key="1">
    <source>
        <dbReference type="SAM" id="MobiDB-lite"/>
    </source>
</evidence>
<keyword evidence="2" id="KW-0812">Transmembrane</keyword>
<keyword evidence="2" id="KW-0472">Membrane</keyword>
<evidence type="ECO:0000256" key="2">
    <source>
        <dbReference type="SAM" id="Phobius"/>
    </source>
</evidence>
<keyword evidence="2" id="KW-1133">Transmembrane helix</keyword>
<evidence type="ECO:0008006" key="5">
    <source>
        <dbReference type="Google" id="ProtNLM"/>
    </source>
</evidence>
<dbReference type="AlphaFoldDB" id="A0A1H2QYB6"/>
<evidence type="ECO:0000313" key="3">
    <source>
        <dbReference type="EMBL" id="SDW12176.1"/>
    </source>
</evidence>
<gene>
    <name evidence="3" type="ORF">SAMN05444487_101333</name>
</gene>
<dbReference type="OrthoDB" id="2943217at2"/>
<organism evidence="3 4">
    <name type="scientific">Marininema mesophilum</name>
    <dbReference type="NCBI Taxonomy" id="1048340"/>
    <lineage>
        <taxon>Bacteria</taxon>
        <taxon>Bacillati</taxon>
        <taxon>Bacillota</taxon>
        <taxon>Bacilli</taxon>
        <taxon>Bacillales</taxon>
        <taxon>Thermoactinomycetaceae</taxon>
        <taxon>Marininema</taxon>
    </lineage>
</organism>
<dbReference type="RefSeq" id="WP_091735109.1">
    <property type="nucleotide sequence ID" value="NZ_FNNQ01000001.1"/>
</dbReference>
<evidence type="ECO:0000313" key="4">
    <source>
        <dbReference type="Proteomes" id="UP000198534"/>
    </source>
</evidence>
<name>A0A1H2QYB6_9BACL</name>
<dbReference type="InterPro" id="IPR055338">
    <property type="entry name" value="YqfX-like"/>
</dbReference>
<feature type="transmembrane region" description="Helical" evidence="2">
    <location>
        <begin position="149"/>
        <end position="171"/>
    </location>
</feature>
<protein>
    <recommendedName>
        <fullName evidence="5">DUF4190 domain-containing protein</fullName>
    </recommendedName>
</protein>
<feature type="compositionally biased region" description="Basic and acidic residues" evidence="1">
    <location>
        <begin position="91"/>
        <end position="103"/>
    </location>
</feature>
<dbReference type="PANTHER" id="PTHR40040">
    <property type="entry name" value="SMALL HYDROPHOBIC PROTEIN-RELATED"/>
    <property type="match status" value="1"/>
</dbReference>
<sequence length="173" mass="18839">MSKHKKRHKRNNHTEHEVVEPRRNEDLTSDDFNEEYAGEFAPAGLNNFRQAPGRDDDELETKDIGETEKFDWNDRDDTEAAAEVAPVTDSFGRDELSVDKNDTEGEGQGQGVGVVGIIISALAFFLVPFLLGPAGIILGIISIRRGSMLGWWAVGIGAAAILLTAFVAPLAGF</sequence>
<feature type="compositionally biased region" description="Basic and acidic residues" evidence="1">
    <location>
        <begin position="12"/>
        <end position="26"/>
    </location>
</feature>
<keyword evidence="4" id="KW-1185">Reference proteome</keyword>
<reference evidence="3 4" key="1">
    <citation type="submission" date="2016-10" db="EMBL/GenBank/DDBJ databases">
        <authorList>
            <person name="de Groot N.N."/>
        </authorList>
    </citation>
    <scope>NUCLEOTIDE SEQUENCE [LARGE SCALE GENOMIC DNA]</scope>
    <source>
        <strain evidence="3 4">DSM 45610</strain>
    </source>
</reference>
<dbReference type="PANTHER" id="PTHR40040:SF1">
    <property type="entry name" value="MEMBRANE PROTEIN"/>
    <property type="match status" value="1"/>
</dbReference>
<accession>A0A1H2QYB6</accession>
<proteinExistence type="predicted"/>
<feature type="transmembrane region" description="Helical" evidence="2">
    <location>
        <begin position="114"/>
        <end position="143"/>
    </location>
</feature>
<feature type="compositionally biased region" description="Basic and acidic residues" evidence="1">
    <location>
        <begin position="61"/>
        <end position="75"/>
    </location>
</feature>
<feature type="compositionally biased region" description="Acidic residues" evidence="1">
    <location>
        <begin position="27"/>
        <end position="37"/>
    </location>
</feature>
<dbReference type="STRING" id="1048340.SAMN05444487_101333"/>
<dbReference type="EMBL" id="FNNQ01000001">
    <property type="protein sequence ID" value="SDW12176.1"/>
    <property type="molecule type" value="Genomic_DNA"/>
</dbReference>